<dbReference type="Gene3D" id="3.30.565.10">
    <property type="entry name" value="Histidine kinase-like ATPase, C-terminal domain"/>
    <property type="match status" value="1"/>
</dbReference>
<dbReference type="GO" id="GO:0042802">
    <property type="term" value="F:identical protein binding"/>
    <property type="evidence" value="ECO:0007669"/>
    <property type="project" value="TreeGrafter"/>
</dbReference>
<feature type="transmembrane region" description="Helical" evidence="1">
    <location>
        <begin position="41"/>
        <end position="61"/>
    </location>
</feature>
<comment type="caution">
    <text evidence="3">The sequence shown here is derived from an EMBL/GenBank/DDBJ whole genome shotgun (WGS) entry which is preliminary data.</text>
</comment>
<dbReference type="SMART" id="SM00387">
    <property type="entry name" value="HATPase_c"/>
    <property type="match status" value="1"/>
</dbReference>
<keyword evidence="1" id="KW-0812">Transmembrane</keyword>
<dbReference type="EMBL" id="JAQIFT010000013">
    <property type="protein sequence ID" value="MDA3730421.1"/>
    <property type="molecule type" value="Genomic_DNA"/>
</dbReference>
<gene>
    <name evidence="3" type="ORF">PBV87_02735</name>
</gene>
<protein>
    <submittedName>
        <fullName evidence="3">GHKL domain-containing protein</fullName>
    </submittedName>
</protein>
<feature type="transmembrane region" description="Helical" evidence="1">
    <location>
        <begin position="67"/>
        <end position="84"/>
    </location>
</feature>
<evidence type="ECO:0000313" key="3">
    <source>
        <dbReference type="EMBL" id="MDA3730421.1"/>
    </source>
</evidence>
<feature type="transmembrane region" description="Helical" evidence="1">
    <location>
        <begin position="193"/>
        <end position="216"/>
    </location>
</feature>
<feature type="transmembrane region" description="Helical" evidence="1">
    <location>
        <begin position="132"/>
        <end position="152"/>
    </location>
</feature>
<dbReference type="InterPro" id="IPR003594">
    <property type="entry name" value="HATPase_dom"/>
</dbReference>
<dbReference type="AlphaFoldDB" id="A0AA42DKA0"/>
<accession>A0AA42DKA0</accession>
<sequence length="443" mass="50081">MNIIILLKLGTVVVGLVELVVSCRIANLLLEEKNKEDVNKWQLIIAIGLIILVMGMCNIVIGPSPITALSVLTCFFLFHLLLYNGSIGKRLLVVALCGIIISLSDVAAIMLFGKYRLLYPPASLVYETYWTLMGIGSKVICFMVINTIYRIVKRKEKGFTPVELVLHVAPIITLYTIDLVIQCNIQSISFNVANAVSSVLISIGLLLVNILTWSVFDTLIKNEREKQFYLMCQENVKQQYEFYRNQEAKEEATRRIWHDIHNHLQCVHDLIREGYSTEANQYLHSLEKDIATLRGQIRTGHLIIDAILTDKYGMALAYDISMVMKVDGQLLNAIQDIDLCVIYSNLIDNAIEACRKNDIKSREILIITKQIKQYIAIEVMNSCNGNIIEKNGRFITTKTSSTGHGIGLSNVRHVIEKYEGEMKVDYNATTFNVQIFLPLTKTV</sequence>
<evidence type="ECO:0000256" key="1">
    <source>
        <dbReference type="SAM" id="Phobius"/>
    </source>
</evidence>
<dbReference type="Proteomes" id="UP001169242">
    <property type="component" value="Unassembled WGS sequence"/>
</dbReference>
<keyword evidence="1" id="KW-1133">Transmembrane helix</keyword>
<organism evidence="3 4">
    <name type="scientific">Holtiella tumoricola</name>
    <dbReference type="NCBI Taxonomy" id="3018743"/>
    <lineage>
        <taxon>Bacteria</taxon>
        <taxon>Bacillati</taxon>
        <taxon>Bacillota</taxon>
        <taxon>Clostridia</taxon>
        <taxon>Lachnospirales</taxon>
        <taxon>Cellulosilyticaceae</taxon>
        <taxon>Holtiella</taxon>
    </lineage>
</organism>
<proteinExistence type="predicted"/>
<feature type="transmembrane region" description="Helical" evidence="1">
    <location>
        <begin position="91"/>
        <end position="112"/>
    </location>
</feature>
<evidence type="ECO:0000313" key="4">
    <source>
        <dbReference type="Proteomes" id="UP001169242"/>
    </source>
</evidence>
<dbReference type="Pfam" id="PF14501">
    <property type="entry name" value="HATPase_c_5"/>
    <property type="match status" value="1"/>
</dbReference>
<feature type="transmembrane region" description="Helical" evidence="1">
    <location>
        <begin position="6"/>
        <end position="29"/>
    </location>
</feature>
<dbReference type="PANTHER" id="PTHR40448">
    <property type="entry name" value="TWO-COMPONENT SENSOR HISTIDINE KINASE"/>
    <property type="match status" value="1"/>
</dbReference>
<reference evidence="3" key="1">
    <citation type="journal article" date="2023" name="Int. J. Syst. Evol. Microbiol.">
        <title>&lt;i&gt;Holtiella tumoricola&lt;/i&gt; gen. nov. sp. nov., isolated from a human clinical sample.</title>
        <authorList>
            <person name="Allen-Vercoe E."/>
            <person name="Daigneault M.C."/>
            <person name="Vancuren S.J."/>
            <person name="Cochrane K."/>
            <person name="O'Neal L.L."/>
            <person name="Sankaranarayanan K."/>
            <person name="Lawson P.A."/>
        </authorList>
    </citation>
    <scope>NUCLEOTIDE SEQUENCE</scope>
    <source>
        <strain evidence="3">CC70A</strain>
    </source>
</reference>
<dbReference type="SUPFAM" id="SSF55874">
    <property type="entry name" value="ATPase domain of HSP90 chaperone/DNA topoisomerase II/histidine kinase"/>
    <property type="match status" value="1"/>
</dbReference>
<dbReference type="PANTHER" id="PTHR40448:SF1">
    <property type="entry name" value="TWO-COMPONENT SENSOR HISTIDINE KINASE"/>
    <property type="match status" value="1"/>
</dbReference>
<dbReference type="RefSeq" id="WP_271011061.1">
    <property type="nucleotide sequence ID" value="NZ_JAQIFT010000013.1"/>
</dbReference>
<keyword evidence="1" id="KW-0472">Membrane</keyword>
<dbReference type="InterPro" id="IPR036890">
    <property type="entry name" value="HATPase_C_sf"/>
</dbReference>
<dbReference type="CDD" id="cd16935">
    <property type="entry name" value="HATPase_AgrC-ComD-like"/>
    <property type="match status" value="1"/>
</dbReference>
<keyword evidence="4" id="KW-1185">Reference proteome</keyword>
<dbReference type="InterPro" id="IPR032834">
    <property type="entry name" value="NatK-like_C"/>
</dbReference>
<feature type="domain" description="Histidine kinase/HSP90-like ATPase" evidence="2">
    <location>
        <begin position="334"/>
        <end position="441"/>
    </location>
</feature>
<evidence type="ECO:0000259" key="2">
    <source>
        <dbReference type="SMART" id="SM00387"/>
    </source>
</evidence>
<name>A0AA42DKA0_9FIRM</name>